<reference evidence="2 3" key="1">
    <citation type="journal article" date="2014" name="Nat. Commun.">
        <title>Multiple recent horizontal transfers of a large genomic region in cheese making fungi.</title>
        <authorList>
            <person name="Cheeseman K."/>
            <person name="Ropars J."/>
            <person name="Renault P."/>
            <person name="Dupont J."/>
            <person name="Gouzy J."/>
            <person name="Branca A."/>
            <person name="Abraham A.L."/>
            <person name="Ceppi M."/>
            <person name="Conseiller E."/>
            <person name="Debuchy R."/>
            <person name="Malagnac F."/>
            <person name="Goarin A."/>
            <person name="Silar P."/>
            <person name="Lacoste S."/>
            <person name="Sallet E."/>
            <person name="Bensimon A."/>
            <person name="Giraud T."/>
            <person name="Brygoo Y."/>
        </authorList>
    </citation>
    <scope>NUCLEOTIDE SEQUENCE [LARGE SCALE GENOMIC DNA]</scope>
    <source>
        <strain evidence="3">FM 013</strain>
    </source>
</reference>
<keyword evidence="3" id="KW-1185">Reference proteome</keyword>
<name>A0A0G4P1U4_PENC3</name>
<feature type="compositionally biased region" description="Polar residues" evidence="1">
    <location>
        <begin position="106"/>
        <end position="115"/>
    </location>
</feature>
<dbReference type="Proteomes" id="UP000053732">
    <property type="component" value="Unassembled WGS sequence"/>
</dbReference>
<dbReference type="EMBL" id="HG793137">
    <property type="protein sequence ID" value="CRL20243.1"/>
    <property type="molecule type" value="Genomic_DNA"/>
</dbReference>
<evidence type="ECO:0000256" key="1">
    <source>
        <dbReference type="SAM" id="MobiDB-lite"/>
    </source>
</evidence>
<feature type="compositionally biased region" description="Polar residues" evidence="1">
    <location>
        <begin position="14"/>
        <end position="31"/>
    </location>
</feature>
<feature type="compositionally biased region" description="Polar residues" evidence="1">
    <location>
        <begin position="42"/>
        <end position="57"/>
    </location>
</feature>
<organism evidence="2 3">
    <name type="scientific">Penicillium camemberti (strain FM 013)</name>
    <dbReference type="NCBI Taxonomy" id="1429867"/>
    <lineage>
        <taxon>Eukaryota</taxon>
        <taxon>Fungi</taxon>
        <taxon>Dikarya</taxon>
        <taxon>Ascomycota</taxon>
        <taxon>Pezizomycotina</taxon>
        <taxon>Eurotiomycetes</taxon>
        <taxon>Eurotiomycetidae</taxon>
        <taxon>Eurotiales</taxon>
        <taxon>Aspergillaceae</taxon>
        <taxon>Penicillium</taxon>
    </lineage>
</organism>
<gene>
    <name evidence="2" type="ORF">PCAMFM013_S004g000183</name>
</gene>
<evidence type="ECO:0000313" key="2">
    <source>
        <dbReference type="EMBL" id="CRL20243.1"/>
    </source>
</evidence>
<protein>
    <submittedName>
        <fullName evidence="2">Str. FM013</fullName>
    </submittedName>
</protein>
<feature type="compositionally biased region" description="Polar residues" evidence="1">
    <location>
        <begin position="132"/>
        <end position="152"/>
    </location>
</feature>
<dbReference type="AlphaFoldDB" id="A0A0G4P1U4"/>
<evidence type="ECO:0000313" key="3">
    <source>
        <dbReference type="Proteomes" id="UP000053732"/>
    </source>
</evidence>
<feature type="region of interest" description="Disordered" evidence="1">
    <location>
        <begin position="1"/>
        <end position="152"/>
    </location>
</feature>
<sequence>MSHAHLFLPGRARQQVSQPRPHATQNPTMSHAHSFLPGRARQQVSQPRPHATQNPQMSYAYLRLMGRSQRQVAHPPRSRGFQTPGPSPLALSSETSADNEDATDAISVSESTASPNEALDAEESTHSEDNSDTTLINESTTATDGTGNSKSA</sequence>
<accession>A0A0G4P1U4</accession>
<proteinExistence type="predicted"/>